<evidence type="ECO:0000256" key="1">
    <source>
        <dbReference type="ARBA" id="ARBA00004170"/>
    </source>
</evidence>
<sequence>MECTKDENEKIVMPVFYGVEPSHVRNQSDSFAAAFAEHESKYKDDGEGMQKVKGWRTALTAAANLKGYVFGNGVESDYIECIVDEISIKCKSSVSYLHEVVGIDAQLEKVESLLKMEINDVRIVWIWGMGGVGKTTIAKTIFITSRPNLKMVVSLRISKKTNIECTLCKISFSLNY</sequence>
<dbReference type="AlphaFoldDB" id="A0A0V0H1A0"/>
<dbReference type="Pfam" id="PF00931">
    <property type="entry name" value="NB-ARC"/>
    <property type="match status" value="1"/>
</dbReference>
<dbReference type="GO" id="GO:0016020">
    <property type="term" value="C:membrane"/>
    <property type="evidence" value="ECO:0007669"/>
    <property type="project" value="UniProtKB-SubCell"/>
</dbReference>
<keyword evidence="3" id="KW-0472">Membrane</keyword>
<feature type="domain" description="TIR" evidence="4">
    <location>
        <begin position="1"/>
        <end position="90"/>
    </location>
</feature>
<reference evidence="5" key="1">
    <citation type="submission" date="2015-12" db="EMBL/GenBank/DDBJ databases">
        <title>Gene expression during late stages of embryo sac development: a critical building block for successful pollen-pistil interactions.</title>
        <authorList>
            <person name="Liu Y."/>
            <person name="Joly V."/>
            <person name="Sabar M."/>
            <person name="Matton D.P."/>
        </authorList>
    </citation>
    <scope>NUCLEOTIDE SEQUENCE</scope>
</reference>
<organism evidence="5">
    <name type="scientific">Solanum chacoense</name>
    <name type="common">Chaco potato</name>
    <dbReference type="NCBI Taxonomy" id="4108"/>
    <lineage>
        <taxon>Eukaryota</taxon>
        <taxon>Viridiplantae</taxon>
        <taxon>Streptophyta</taxon>
        <taxon>Embryophyta</taxon>
        <taxon>Tracheophyta</taxon>
        <taxon>Spermatophyta</taxon>
        <taxon>Magnoliopsida</taxon>
        <taxon>eudicotyledons</taxon>
        <taxon>Gunneridae</taxon>
        <taxon>Pentapetalae</taxon>
        <taxon>asterids</taxon>
        <taxon>lamiids</taxon>
        <taxon>Solanales</taxon>
        <taxon>Solanaceae</taxon>
        <taxon>Solanoideae</taxon>
        <taxon>Solaneae</taxon>
        <taxon>Solanum</taxon>
    </lineage>
</organism>
<evidence type="ECO:0000256" key="3">
    <source>
        <dbReference type="ARBA" id="ARBA00023136"/>
    </source>
</evidence>
<evidence type="ECO:0000256" key="2">
    <source>
        <dbReference type="ARBA" id="ARBA00023054"/>
    </source>
</evidence>
<dbReference type="Pfam" id="PF01582">
    <property type="entry name" value="TIR"/>
    <property type="match status" value="1"/>
</dbReference>
<dbReference type="GO" id="GO:0005524">
    <property type="term" value="F:ATP binding"/>
    <property type="evidence" value="ECO:0007669"/>
    <property type="project" value="UniProtKB-KW"/>
</dbReference>
<dbReference type="PANTHER" id="PTHR11017">
    <property type="entry name" value="LEUCINE-RICH REPEAT-CONTAINING PROTEIN"/>
    <property type="match status" value="1"/>
</dbReference>
<accession>A0A0V0H1A0</accession>
<dbReference type="EMBL" id="GEDG01026957">
    <property type="protein sequence ID" value="JAP14162.1"/>
    <property type="molecule type" value="Transcribed_RNA"/>
</dbReference>
<evidence type="ECO:0000259" key="4">
    <source>
        <dbReference type="PROSITE" id="PS50104"/>
    </source>
</evidence>
<proteinExistence type="predicted"/>
<dbReference type="Gene3D" id="3.40.50.10140">
    <property type="entry name" value="Toll/interleukin-1 receptor homology (TIR) domain"/>
    <property type="match status" value="1"/>
</dbReference>
<dbReference type="GO" id="GO:0006952">
    <property type="term" value="P:defense response"/>
    <property type="evidence" value="ECO:0007669"/>
    <property type="project" value="InterPro"/>
</dbReference>
<dbReference type="InterPro" id="IPR027417">
    <property type="entry name" value="P-loop_NTPase"/>
</dbReference>
<dbReference type="GO" id="GO:0007165">
    <property type="term" value="P:signal transduction"/>
    <property type="evidence" value="ECO:0007669"/>
    <property type="project" value="InterPro"/>
</dbReference>
<name>A0A0V0H1A0_SOLCH</name>
<comment type="subcellular location">
    <subcellularLocation>
        <location evidence="1">Membrane</location>
        <topology evidence="1">Peripheral membrane protein</topology>
    </subcellularLocation>
</comment>
<dbReference type="PROSITE" id="PS50104">
    <property type="entry name" value="TIR"/>
    <property type="match status" value="1"/>
</dbReference>
<dbReference type="PANTHER" id="PTHR11017:SF569">
    <property type="entry name" value="DISEASE RESISTANCE PROTEIN"/>
    <property type="match status" value="1"/>
</dbReference>
<dbReference type="InterPro" id="IPR002182">
    <property type="entry name" value="NB-ARC"/>
</dbReference>
<evidence type="ECO:0000313" key="5">
    <source>
        <dbReference type="EMBL" id="JAP14162.1"/>
    </source>
</evidence>
<dbReference type="Gene3D" id="3.40.50.300">
    <property type="entry name" value="P-loop containing nucleotide triphosphate hydrolases"/>
    <property type="match status" value="1"/>
</dbReference>
<dbReference type="SUPFAM" id="SSF52200">
    <property type="entry name" value="Toll/Interleukin receptor TIR domain"/>
    <property type="match status" value="1"/>
</dbReference>
<protein>
    <submittedName>
        <fullName evidence="5">Putative ovule protein</fullName>
    </submittedName>
</protein>
<keyword evidence="2" id="KW-0175">Coiled coil</keyword>
<dbReference type="InterPro" id="IPR044974">
    <property type="entry name" value="Disease_R_plants"/>
</dbReference>
<dbReference type="InterPro" id="IPR000157">
    <property type="entry name" value="TIR_dom"/>
</dbReference>
<dbReference type="InterPro" id="IPR035897">
    <property type="entry name" value="Toll_tir_struct_dom_sf"/>
</dbReference>
<dbReference type="GO" id="GO:0043531">
    <property type="term" value="F:ADP binding"/>
    <property type="evidence" value="ECO:0007669"/>
    <property type="project" value="InterPro"/>
</dbReference>
<dbReference type="SUPFAM" id="SSF52540">
    <property type="entry name" value="P-loop containing nucleoside triphosphate hydrolases"/>
    <property type="match status" value="1"/>
</dbReference>